<protein>
    <recommendedName>
        <fullName evidence="5">NACHT LRR and PYD domain-containing protein</fullName>
    </recommendedName>
</protein>
<evidence type="ECO:0000256" key="2">
    <source>
        <dbReference type="ARBA" id="ARBA00022737"/>
    </source>
</evidence>
<dbReference type="Proteomes" id="UP000265020">
    <property type="component" value="Unassembled WGS sequence"/>
</dbReference>
<evidence type="ECO:0000256" key="1">
    <source>
        <dbReference type="ARBA" id="ARBA00022614"/>
    </source>
</evidence>
<dbReference type="PRINTS" id="PR00019">
    <property type="entry name" value="LEURICHRPT"/>
</dbReference>
<accession>A0A3Q2DUA4</accession>
<dbReference type="InterPro" id="IPR001611">
    <property type="entry name" value="Leu-rich_rpt"/>
</dbReference>
<reference evidence="3" key="1">
    <citation type="submission" date="2025-08" db="UniProtKB">
        <authorList>
            <consortium name="Ensembl"/>
        </authorList>
    </citation>
    <scope>IDENTIFICATION</scope>
</reference>
<evidence type="ECO:0008006" key="5">
    <source>
        <dbReference type="Google" id="ProtNLM"/>
    </source>
</evidence>
<sequence>MDTWIYKIMNLFHCLNELNDDSLVQEIQQFLSAGQLSTDKLSPAQWSALVFFLLSSERELDVFDLNMFSVSEEVLLRLLPVIKASKKVVLTFCVLSQRSIEALSTVLKTKSSPLTVLDLSNNNLHDLGMKEIADGLKSPNCTLRTLRLSGCSLSKQSVDHLLLSCNSFICLRELDLSNNILQDLTINKLSDGLKHPLCQLETLRLNICCLSEMSCEALSALLSSESASLKELDLSNNNLGDSGVKLLSAGLASSCCKLETLRLSGCLVTEEGSASLESALNCNPSHLRELDLSYNHAGDFGVKGLCANLKDPQWKLENLR</sequence>
<dbReference type="PROSITE" id="PS51450">
    <property type="entry name" value="LRR"/>
    <property type="match status" value="1"/>
</dbReference>
<dbReference type="InterPro" id="IPR051261">
    <property type="entry name" value="NLR"/>
</dbReference>
<dbReference type="PANTHER" id="PTHR24106">
    <property type="entry name" value="NACHT, LRR AND CARD DOMAINS-CONTAINING"/>
    <property type="match status" value="1"/>
</dbReference>
<dbReference type="Pfam" id="PF13516">
    <property type="entry name" value="LRR_6"/>
    <property type="match status" value="3"/>
</dbReference>
<dbReference type="SUPFAM" id="SSF52047">
    <property type="entry name" value="RNI-like"/>
    <property type="match status" value="1"/>
</dbReference>
<name>A0A3Q2DUA4_CYPVA</name>
<dbReference type="OMA" id="LLWLINC"/>
<keyword evidence="1" id="KW-0433">Leucine-rich repeat</keyword>
<dbReference type="GeneTree" id="ENSGT01150000286915"/>
<proteinExistence type="predicted"/>
<dbReference type="Gene3D" id="3.80.10.10">
    <property type="entry name" value="Ribonuclease Inhibitor"/>
    <property type="match status" value="2"/>
</dbReference>
<reference evidence="3" key="2">
    <citation type="submission" date="2025-09" db="UniProtKB">
        <authorList>
            <consortium name="Ensembl"/>
        </authorList>
    </citation>
    <scope>IDENTIFICATION</scope>
</reference>
<organism evidence="3 4">
    <name type="scientific">Cyprinodon variegatus</name>
    <name type="common">Sheepshead minnow</name>
    <dbReference type="NCBI Taxonomy" id="28743"/>
    <lineage>
        <taxon>Eukaryota</taxon>
        <taxon>Metazoa</taxon>
        <taxon>Chordata</taxon>
        <taxon>Craniata</taxon>
        <taxon>Vertebrata</taxon>
        <taxon>Euteleostomi</taxon>
        <taxon>Actinopterygii</taxon>
        <taxon>Neopterygii</taxon>
        <taxon>Teleostei</taxon>
        <taxon>Neoteleostei</taxon>
        <taxon>Acanthomorphata</taxon>
        <taxon>Ovalentaria</taxon>
        <taxon>Atherinomorphae</taxon>
        <taxon>Cyprinodontiformes</taxon>
        <taxon>Cyprinodontidae</taxon>
        <taxon>Cyprinodon</taxon>
    </lineage>
</organism>
<dbReference type="InterPro" id="IPR032675">
    <property type="entry name" value="LRR_dom_sf"/>
</dbReference>
<keyword evidence="2" id="KW-0677">Repeat</keyword>
<evidence type="ECO:0000313" key="3">
    <source>
        <dbReference type="Ensembl" id="ENSCVAP00000023501.1"/>
    </source>
</evidence>
<evidence type="ECO:0000313" key="4">
    <source>
        <dbReference type="Proteomes" id="UP000265020"/>
    </source>
</evidence>
<keyword evidence="4" id="KW-1185">Reference proteome</keyword>
<dbReference type="Ensembl" id="ENSCVAT00000006578.1">
    <property type="protein sequence ID" value="ENSCVAP00000023501.1"/>
    <property type="gene ID" value="ENSCVAG00000006895.1"/>
</dbReference>
<dbReference type="SMART" id="SM00368">
    <property type="entry name" value="LRR_RI"/>
    <property type="match status" value="7"/>
</dbReference>
<dbReference type="AlphaFoldDB" id="A0A3Q2DUA4"/>